<organism evidence="1 2">
    <name type="scientific">Bacteriophage sp</name>
    <dbReference type="NCBI Taxonomy" id="38018"/>
    <lineage>
        <taxon>Viruses</taxon>
    </lineage>
</organism>
<proteinExistence type="predicted"/>
<evidence type="ECO:0000313" key="1">
    <source>
        <dbReference type="EMBL" id="UVM80016.1"/>
    </source>
</evidence>
<evidence type="ECO:0000313" key="2">
    <source>
        <dbReference type="Proteomes" id="UP001160541"/>
    </source>
</evidence>
<name>A0ABY5T2B9_9VIRU</name>
<accession>A0ABY5T2B9</accession>
<sequence length="78" mass="7949">MTAKQIRFVEAPLDPNRHVAEVALFDVAGSPVKPFTQPGNATPTKPGLVKQAAHVDGTSGTVAEIVNALVAAGLMASA</sequence>
<protein>
    <submittedName>
        <fullName evidence="1">Uncharacterized protein</fullName>
    </submittedName>
</protein>
<dbReference type="Proteomes" id="UP001160541">
    <property type="component" value="Segment"/>
</dbReference>
<reference evidence="1" key="1">
    <citation type="submission" date="2022-07" db="EMBL/GenBank/DDBJ databases">
        <title>High-quality bacteriophage genomes in the Japanese 4D cohort.</title>
        <authorList>
            <person name="Nishijima S."/>
        </authorList>
    </citation>
    <scope>NUCLEOTIDE SEQUENCE</scope>
    <source>
        <strain evidence="1">0049_62566</strain>
    </source>
</reference>
<keyword evidence="2" id="KW-1185">Reference proteome</keyword>
<dbReference type="EMBL" id="OP030734">
    <property type="protein sequence ID" value="UVM80016.1"/>
    <property type="molecule type" value="Genomic_DNA"/>
</dbReference>